<dbReference type="SUPFAM" id="SSF53850">
    <property type="entry name" value="Periplasmic binding protein-like II"/>
    <property type="match status" value="1"/>
</dbReference>
<dbReference type="Pfam" id="PF13416">
    <property type="entry name" value="SBP_bac_8"/>
    <property type="match status" value="1"/>
</dbReference>
<dbReference type="AlphaFoldDB" id="A0A099I661"/>
<dbReference type="GO" id="GO:0030976">
    <property type="term" value="F:thiamine pyrophosphate binding"/>
    <property type="evidence" value="ECO:0007669"/>
    <property type="project" value="TreeGrafter"/>
</dbReference>
<keyword evidence="1" id="KW-0732">Signal</keyword>
<dbReference type="RefSeq" id="WP_044905409.1">
    <property type="nucleotide sequence ID" value="NZ_JAQCQO010000019.1"/>
</dbReference>
<proteinExistence type="predicted"/>
<organism evidence="2 3">
    <name type="scientific">Clostridium innocuum</name>
    <dbReference type="NCBI Taxonomy" id="1522"/>
    <lineage>
        <taxon>Bacteria</taxon>
        <taxon>Bacillati</taxon>
        <taxon>Bacillota</taxon>
        <taxon>Clostridia</taxon>
        <taxon>Eubacteriales</taxon>
        <taxon>Clostridiaceae</taxon>
        <taxon>Clostridium</taxon>
    </lineage>
</organism>
<name>A0A099I661_CLOIN</name>
<dbReference type="GO" id="GO:0030975">
    <property type="term" value="F:thiamine binding"/>
    <property type="evidence" value="ECO:0007669"/>
    <property type="project" value="TreeGrafter"/>
</dbReference>
<gene>
    <name evidence="2" type="ORF">CIAN88_10765</name>
</gene>
<protein>
    <submittedName>
        <fullName evidence="2">Iron ABC transporter substrate-binding protein</fullName>
    </submittedName>
</protein>
<reference evidence="2 3" key="1">
    <citation type="submission" date="2014-08" db="EMBL/GenBank/DDBJ databases">
        <title>Clostridium innocuum, an unnegligible vancomycin-resistant pathogen causing extra-intestinal infections.</title>
        <authorList>
            <person name="Feng Y."/>
            <person name="Chiu C.-H."/>
        </authorList>
    </citation>
    <scope>NUCLEOTIDE SEQUENCE [LARGE SCALE GENOMIC DNA]</scope>
    <source>
        <strain evidence="2 3">AN88</strain>
    </source>
</reference>
<evidence type="ECO:0000313" key="2">
    <source>
        <dbReference type="EMBL" id="KGJ53210.1"/>
    </source>
</evidence>
<dbReference type="GO" id="GO:0015888">
    <property type="term" value="P:thiamine transport"/>
    <property type="evidence" value="ECO:0007669"/>
    <property type="project" value="TreeGrafter"/>
</dbReference>
<evidence type="ECO:0000256" key="1">
    <source>
        <dbReference type="ARBA" id="ARBA00022729"/>
    </source>
</evidence>
<evidence type="ECO:0000313" key="3">
    <source>
        <dbReference type="Proteomes" id="UP000030008"/>
    </source>
</evidence>
<dbReference type="Proteomes" id="UP000030008">
    <property type="component" value="Unassembled WGS sequence"/>
</dbReference>
<accession>A0A099I661</accession>
<dbReference type="EMBL" id="JQIF01000044">
    <property type="protein sequence ID" value="KGJ53210.1"/>
    <property type="molecule type" value="Genomic_DNA"/>
</dbReference>
<dbReference type="InterPro" id="IPR006059">
    <property type="entry name" value="SBP"/>
</dbReference>
<dbReference type="Gene3D" id="3.40.190.10">
    <property type="entry name" value="Periplasmic binding protein-like II"/>
    <property type="match status" value="2"/>
</dbReference>
<dbReference type="PANTHER" id="PTHR30006:SF2">
    <property type="entry name" value="ABC TRANSPORTER SUBSTRATE-BINDING PROTEIN"/>
    <property type="match status" value="1"/>
</dbReference>
<sequence>MKKLILAMIVITMALLVSISNEQHTIIVYSSMEQFRGEELQKQLNEKFPDLHVMVMYVSTAKAAAKISVEQEQSDADIVVGLETSYMEKIKDQLADIRGKSRLQYLNGLAPEDHGNAYVTWERQAGAFIINTDVLKKHKLSEPKTYEDLLDRKYYNLIAMPDPKSSGTGYFFFKNLVNTMGEEKALAYIDKLEFNVKQFTESGSGPIKLLIQGEVGIGLGLTFQAVNQINTGSPFKIIYPKEGSPYSLTGTGLMKRHADDPDVQRVFDFIINDFLLYDKEHFSPEAILQNQKNTIQNYPTHIPYADMSGIEDIHEKERLLDLWKY</sequence>
<comment type="caution">
    <text evidence="2">The sequence shown here is derived from an EMBL/GenBank/DDBJ whole genome shotgun (WGS) entry which is preliminary data.</text>
</comment>
<dbReference type="GO" id="GO:0030288">
    <property type="term" value="C:outer membrane-bounded periplasmic space"/>
    <property type="evidence" value="ECO:0007669"/>
    <property type="project" value="TreeGrafter"/>
</dbReference>
<dbReference type="PANTHER" id="PTHR30006">
    <property type="entry name" value="THIAMINE-BINDING PERIPLASMIC PROTEIN-RELATED"/>
    <property type="match status" value="1"/>
</dbReference>